<dbReference type="InterPro" id="IPR049492">
    <property type="entry name" value="BD-FAE-like_dom"/>
</dbReference>
<evidence type="ECO:0000313" key="4">
    <source>
        <dbReference type="Proteomes" id="UP000294927"/>
    </source>
</evidence>
<dbReference type="SUPFAM" id="SSF53474">
    <property type="entry name" value="alpha/beta-Hydrolases"/>
    <property type="match status" value="1"/>
</dbReference>
<organism evidence="3 4">
    <name type="scientific">Actinophytocola oryzae</name>
    <dbReference type="NCBI Taxonomy" id="502181"/>
    <lineage>
        <taxon>Bacteria</taxon>
        <taxon>Bacillati</taxon>
        <taxon>Actinomycetota</taxon>
        <taxon>Actinomycetes</taxon>
        <taxon>Pseudonocardiales</taxon>
        <taxon>Pseudonocardiaceae</taxon>
    </lineage>
</organism>
<keyword evidence="4" id="KW-1185">Reference proteome</keyword>
<dbReference type="OrthoDB" id="9803828at2"/>
<dbReference type="EMBL" id="SOCP01000021">
    <property type="protein sequence ID" value="TDV41106.1"/>
    <property type="molecule type" value="Genomic_DNA"/>
</dbReference>
<dbReference type="RefSeq" id="WP_133908036.1">
    <property type="nucleotide sequence ID" value="NZ_SOCP01000021.1"/>
</dbReference>
<dbReference type="Gene3D" id="3.40.50.1820">
    <property type="entry name" value="alpha/beta hydrolase"/>
    <property type="match status" value="1"/>
</dbReference>
<dbReference type="GO" id="GO:0016787">
    <property type="term" value="F:hydrolase activity"/>
    <property type="evidence" value="ECO:0007669"/>
    <property type="project" value="UniProtKB-KW"/>
</dbReference>
<dbReference type="Pfam" id="PF20434">
    <property type="entry name" value="BD-FAE"/>
    <property type="match status" value="1"/>
</dbReference>
<evidence type="ECO:0000259" key="2">
    <source>
        <dbReference type="Pfam" id="PF20434"/>
    </source>
</evidence>
<reference evidence="3 4" key="1">
    <citation type="submission" date="2019-03" db="EMBL/GenBank/DDBJ databases">
        <title>Genomic Encyclopedia of Archaeal and Bacterial Type Strains, Phase II (KMG-II): from individual species to whole genera.</title>
        <authorList>
            <person name="Goeker M."/>
        </authorList>
    </citation>
    <scope>NUCLEOTIDE SEQUENCE [LARGE SCALE GENOMIC DNA]</scope>
    <source>
        <strain evidence="3 4">DSM 45499</strain>
    </source>
</reference>
<feature type="domain" description="BD-FAE-like" evidence="2">
    <location>
        <begin position="58"/>
        <end position="150"/>
    </location>
</feature>
<dbReference type="AlphaFoldDB" id="A0A4R7V120"/>
<keyword evidence="1" id="KW-0378">Hydrolase</keyword>
<evidence type="ECO:0000313" key="3">
    <source>
        <dbReference type="EMBL" id="TDV41106.1"/>
    </source>
</evidence>
<sequence>MHAPPSLDEAYLPGISVAPDPFLAEYAERSASARRTLSWLDVRYAPGESERLHFFPATESGAPLLVFVHGGYWQELTEAESSFAAVDAVKQGAAFAALGYGLAPLYRLDEISAMVRRGVRWLYRNAAKLGIDEHRIVLVGHSAGAQLAGMCLGDVPLRAAVLLSGLYDLEPLLHTSIGPAIRLSSDEARRNSPVHVLREAAPPLLLAAHGADETAGFPAQQDMLVAAAAGAGVSVDAFTVPGRHHFDLPLGLADPDDPLGRRVLDVLL</sequence>
<proteinExistence type="predicted"/>
<comment type="caution">
    <text evidence="3">The sequence shown here is derived from an EMBL/GenBank/DDBJ whole genome shotgun (WGS) entry which is preliminary data.</text>
</comment>
<gene>
    <name evidence="3" type="ORF">CLV71_121172</name>
</gene>
<dbReference type="InterPro" id="IPR029058">
    <property type="entry name" value="AB_hydrolase_fold"/>
</dbReference>
<protein>
    <submittedName>
        <fullName evidence="3">Arylformamidase</fullName>
    </submittedName>
</protein>
<dbReference type="PANTHER" id="PTHR48081:SF33">
    <property type="entry name" value="KYNURENINE FORMAMIDASE"/>
    <property type="match status" value="1"/>
</dbReference>
<evidence type="ECO:0000256" key="1">
    <source>
        <dbReference type="ARBA" id="ARBA00022801"/>
    </source>
</evidence>
<dbReference type="InterPro" id="IPR050300">
    <property type="entry name" value="GDXG_lipolytic_enzyme"/>
</dbReference>
<dbReference type="Proteomes" id="UP000294927">
    <property type="component" value="Unassembled WGS sequence"/>
</dbReference>
<accession>A0A4R7V120</accession>
<name>A0A4R7V120_9PSEU</name>
<dbReference type="PANTHER" id="PTHR48081">
    <property type="entry name" value="AB HYDROLASE SUPERFAMILY PROTEIN C4A8.06C"/>
    <property type="match status" value="1"/>
</dbReference>